<gene>
    <name evidence="1" type="ORF">V6L76_05805</name>
</gene>
<dbReference type="Pfam" id="PF09538">
    <property type="entry name" value="FYDLN_acid"/>
    <property type="match status" value="1"/>
</dbReference>
<dbReference type="RefSeq" id="WP_334250576.1">
    <property type="nucleotide sequence ID" value="NZ_JBAKBE010000003.1"/>
</dbReference>
<accession>A0ABU7ZKJ8</accession>
<evidence type="ECO:0000313" key="1">
    <source>
        <dbReference type="EMBL" id="MEH0095754.1"/>
    </source>
</evidence>
<dbReference type="Proteomes" id="UP001380822">
    <property type="component" value="Unassembled WGS sequence"/>
</dbReference>
<organism evidence="1 2">
    <name type="scientific">Pannonibacter anstelovis</name>
    <dbReference type="NCBI Taxonomy" id="3121537"/>
    <lineage>
        <taxon>Bacteria</taxon>
        <taxon>Pseudomonadati</taxon>
        <taxon>Pseudomonadota</taxon>
        <taxon>Alphaproteobacteria</taxon>
        <taxon>Hyphomicrobiales</taxon>
        <taxon>Stappiaceae</taxon>
        <taxon>Pannonibacter</taxon>
    </lineage>
</organism>
<dbReference type="EMBL" id="JBAKBE010000003">
    <property type="protein sequence ID" value="MEH0095754.1"/>
    <property type="molecule type" value="Genomic_DNA"/>
</dbReference>
<reference evidence="1 2" key="1">
    <citation type="submission" date="2024-02" db="EMBL/GenBank/DDBJ databases">
        <title>A new putative Pannonibacter species isolated from two cases of bloodstream infections in paediatric patients.</title>
        <authorList>
            <person name="Castellana S."/>
            <person name="De Laurentiis V."/>
            <person name="Grassi M."/>
            <person name="De Leonardis F."/>
            <person name="Mosca A."/>
            <person name="De Carlo C."/>
            <person name="Sparapano E."/>
            <person name="Ronga L."/>
            <person name="Santacroce L."/>
            <person name="Chironna M."/>
            <person name="De Robertis A."/>
            <person name="Bianco A."/>
            <person name="Del Sambro L."/>
            <person name="Capozzi L."/>
            <person name="Parisi A."/>
        </authorList>
    </citation>
    <scope>NUCLEOTIDE SEQUENCE [LARGE SCALE GENOMIC DNA]</scope>
    <source>
        <strain evidence="1 2">Pt2</strain>
    </source>
</reference>
<dbReference type="InterPro" id="IPR012644">
    <property type="entry name" value="CHP02300_FYDLN_acid"/>
</dbReference>
<proteinExistence type="predicted"/>
<keyword evidence="2" id="KW-1185">Reference proteome</keyword>
<sequence>MAKPELGTKRLCPSCGAKYYDLNRNPITCPKCGTLFDIVSSSRATKASRVVQQEDEDEDEEDLVAPELVSLEEADAEVEGDIVPDLGDDDEAAIDDDADDDVFIEDEEDEDEAVPGIVVEMDDDTDR</sequence>
<evidence type="ECO:0000313" key="2">
    <source>
        <dbReference type="Proteomes" id="UP001380822"/>
    </source>
</evidence>
<protein>
    <submittedName>
        <fullName evidence="1">TIGR02300 family protein</fullName>
    </submittedName>
</protein>
<dbReference type="NCBIfam" id="TIGR02300">
    <property type="entry name" value="FYDLN_acid"/>
    <property type="match status" value="1"/>
</dbReference>
<comment type="caution">
    <text evidence="1">The sequence shown here is derived from an EMBL/GenBank/DDBJ whole genome shotgun (WGS) entry which is preliminary data.</text>
</comment>
<name>A0ABU7ZKJ8_9HYPH</name>